<protein>
    <recommendedName>
        <fullName evidence="6">Antitoxin</fullName>
    </recommendedName>
</protein>
<keyword evidence="4" id="KW-1185">Reference proteome</keyword>
<dbReference type="EMBL" id="BMSC01000005">
    <property type="protein sequence ID" value="GGU67858.1"/>
    <property type="molecule type" value="Genomic_DNA"/>
</dbReference>
<feature type="region of interest" description="Disordered" evidence="1">
    <location>
        <begin position="80"/>
        <end position="170"/>
    </location>
</feature>
<feature type="compositionally biased region" description="Basic and acidic residues" evidence="1">
    <location>
        <begin position="101"/>
        <end position="120"/>
    </location>
</feature>
<name>A0A8H9LJ63_9ACTN</name>
<evidence type="ECO:0000313" key="5">
    <source>
        <dbReference type="Proteomes" id="UP000660975"/>
    </source>
</evidence>
<accession>A0A8H9LJ63</accession>
<dbReference type="Proteomes" id="UP000480804">
    <property type="component" value="Unassembled WGS sequence"/>
</dbReference>
<feature type="compositionally biased region" description="Basic and acidic residues" evidence="1">
    <location>
        <begin position="148"/>
        <end position="164"/>
    </location>
</feature>
<comment type="caution">
    <text evidence="3">The sequence shown here is derived from an EMBL/GenBank/DDBJ whole genome shotgun (WGS) entry which is preliminary data.</text>
</comment>
<feature type="compositionally biased region" description="Gly residues" evidence="1">
    <location>
        <begin position="133"/>
        <end position="142"/>
    </location>
</feature>
<dbReference type="EMBL" id="BLLO01000020">
    <property type="protein sequence ID" value="GFH78725.1"/>
    <property type="molecule type" value="Genomic_DNA"/>
</dbReference>
<evidence type="ECO:0000313" key="4">
    <source>
        <dbReference type="Proteomes" id="UP000480804"/>
    </source>
</evidence>
<reference evidence="3" key="1">
    <citation type="journal article" date="2014" name="Int. J. Syst. Evol. Microbiol.">
        <title>Complete genome sequence of Corynebacterium casei LMG S-19264T (=DSM 44701T), isolated from a smear-ripened cheese.</title>
        <authorList>
            <consortium name="US DOE Joint Genome Institute (JGI-PGF)"/>
            <person name="Walter F."/>
            <person name="Albersmeier A."/>
            <person name="Kalinowski J."/>
            <person name="Ruckert C."/>
        </authorList>
    </citation>
    <scope>NUCLEOTIDE SEQUENCE</scope>
    <source>
        <strain evidence="3">JCM 4136</strain>
    </source>
</reference>
<evidence type="ECO:0008006" key="6">
    <source>
        <dbReference type="Google" id="ProtNLM"/>
    </source>
</evidence>
<dbReference type="Pfam" id="PF14013">
    <property type="entry name" value="MT0933_antitox"/>
    <property type="match status" value="1"/>
</dbReference>
<reference evidence="2 4" key="2">
    <citation type="submission" date="2020-02" db="EMBL/GenBank/DDBJ databases">
        <title>Whole genome shotgun sequence of Streptomyces gougerotii NBRC 13043.</title>
        <authorList>
            <person name="Ichikawa N."/>
            <person name="Komaki H."/>
            <person name="Tamura T."/>
        </authorList>
    </citation>
    <scope>NUCLEOTIDE SEQUENCE [LARGE SCALE GENOMIC DNA]</scope>
    <source>
        <strain evidence="2 4">NBRC 13043</strain>
    </source>
</reference>
<feature type="compositionally biased region" description="Basic and acidic residues" evidence="1">
    <location>
        <begin position="80"/>
        <end position="92"/>
    </location>
</feature>
<dbReference type="InterPro" id="IPR028037">
    <property type="entry name" value="Antitoxin_Rv0909/MT0933"/>
</dbReference>
<reference evidence="3" key="3">
    <citation type="submission" date="2020-09" db="EMBL/GenBank/DDBJ databases">
        <authorList>
            <person name="Sun Q."/>
            <person name="Ohkuma M."/>
        </authorList>
    </citation>
    <scope>NUCLEOTIDE SEQUENCE</scope>
    <source>
        <strain evidence="3">JCM 4136</strain>
    </source>
</reference>
<organism evidence="3 5">
    <name type="scientific">Streptomyces gougerotii</name>
    <dbReference type="NCBI Taxonomy" id="53448"/>
    <lineage>
        <taxon>Bacteria</taxon>
        <taxon>Bacillati</taxon>
        <taxon>Actinomycetota</taxon>
        <taxon>Actinomycetes</taxon>
        <taxon>Kitasatosporales</taxon>
        <taxon>Streptomycetaceae</taxon>
        <taxon>Streptomyces</taxon>
        <taxon>Streptomyces diastaticus group</taxon>
    </lineage>
</organism>
<evidence type="ECO:0000313" key="3">
    <source>
        <dbReference type="EMBL" id="GGU67858.1"/>
    </source>
</evidence>
<dbReference type="AlphaFoldDB" id="A0A8H9LJ63"/>
<gene>
    <name evidence="3" type="ORF">GCM10010227_21780</name>
    <name evidence="2" type="ORF">Sgou_33950</name>
</gene>
<proteinExistence type="predicted"/>
<evidence type="ECO:0000313" key="2">
    <source>
        <dbReference type="EMBL" id="GFH78725.1"/>
    </source>
</evidence>
<feature type="region of interest" description="Disordered" evidence="1">
    <location>
        <begin position="1"/>
        <end position="22"/>
    </location>
</feature>
<sequence length="170" mass="17481">MTRGAGTELLTLPVSQTAGGHVHPRPVVRAREGARGVPGRGVAGAADGCSGAGWGKLEIMSFLDNLKAKIAPAKEKVADLTRQHGDKIDQGLDKAAQAVDSRTKGRYSDKIRTGTDKAKSALDQLNEEDGKGKGGPAGGGRASGPEEDATRPQHPETGTRRPEGEGPAGS</sequence>
<dbReference type="Proteomes" id="UP000660975">
    <property type="component" value="Unassembled WGS sequence"/>
</dbReference>
<evidence type="ECO:0000256" key="1">
    <source>
        <dbReference type="SAM" id="MobiDB-lite"/>
    </source>
</evidence>